<comment type="caution">
    <text evidence="9">The sequence shown here is derived from an EMBL/GenBank/DDBJ whole genome shotgun (WGS) entry which is preliminary data.</text>
</comment>
<dbReference type="EMBL" id="BMZA01000017">
    <property type="protein sequence ID" value="GGZ14195.1"/>
    <property type="molecule type" value="Genomic_DNA"/>
</dbReference>
<dbReference type="Pfam" id="PF01053">
    <property type="entry name" value="Cys_Met_Meta_PP"/>
    <property type="match status" value="1"/>
</dbReference>
<dbReference type="InterPro" id="IPR000277">
    <property type="entry name" value="Cys/Met-Metab_PyrdxlP-dep_enz"/>
</dbReference>
<dbReference type="Gene3D" id="3.90.1150.10">
    <property type="entry name" value="Aspartate Aminotransferase, domain 1"/>
    <property type="match status" value="1"/>
</dbReference>
<dbReference type="Proteomes" id="UP000648075">
    <property type="component" value="Unassembled WGS sequence"/>
</dbReference>
<evidence type="ECO:0000256" key="5">
    <source>
        <dbReference type="ARBA" id="ARBA00047517"/>
    </source>
</evidence>
<organism evidence="9 10">
    <name type="scientific">Novosphingobium colocasiae</name>
    <dbReference type="NCBI Taxonomy" id="1256513"/>
    <lineage>
        <taxon>Bacteria</taxon>
        <taxon>Pseudomonadati</taxon>
        <taxon>Pseudomonadota</taxon>
        <taxon>Alphaproteobacteria</taxon>
        <taxon>Sphingomonadales</taxon>
        <taxon>Sphingomonadaceae</taxon>
        <taxon>Novosphingobium</taxon>
    </lineage>
</organism>
<dbReference type="GO" id="GO:0019346">
    <property type="term" value="P:transsulfuration"/>
    <property type="evidence" value="ECO:0007669"/>
    <property type="project" value="InterPro"/>
</dbReference>
<evidence type="ECO:0000256" key="3">
    <source>
        <dbReference type="ARBA" id="ARBA00022898"/>
    </source>
</evidence>
<accession>A0A918UJ55</accession>
<comment type="cofactor">
    <cofactor evidence="1 7">
        <name>pyridoxal 5'-phosphate</name>
        <dbReference type="ChEBI" id="CHEBI:597326"/>
    </cofactor>
</comment>
<evidence type="ECO:0000313" key="10">
    <source>
        <dbReference type="Proteomes" id="UP000648075"/>
    </source>
</evidence>
<proteinExistence type="inferred from homology"/>
<dbReference type="InterPro" id="IPR015424">
    <property type="entry name" value="PyrdxlP-dep_Trfase"/>
</dbReference>
<dbReference type="InterPro" id="IPR006233">
    <property type="entry name" value="Cys_b_lyase_bac"/>
</dbReference>
<sequence>MREIALNKTDGPADRKPGTRLVGAGRKPEWTGAVVNPPVWRASTHLYEDTAALARGPRTNADGHFFYGRRGAPTQWALAEALTELEPGAAGTVLYPSGVSAIAGVMLALLRPGDVVLMTDNAYDPSRTMGKGLLADMGITCRFFDPLDVEGYRALFCDRTRAVLLEAPGSLSFEVCDVPQLARIAREHGAISVLDNTWAGPLGFQGLQHGVEVVLMALTKHVGGHSDLMMGSATAGAELYARLRQRSQQLGLMVSPDDAALALRGLRTLEVRLLRETQSALAIAHWLDARPEVAQVLCPMLPGAPGHAQWAQDFTGGCGLFSFIFQGGDAAARNRFIDALALFGIGYSWGGFESLAVPADPVPYRSVSPWPPVPGDPADRFGVRLSIGLEDPADLIADIEQALAAWAGAA</sequence>
<dbReference type="FunFam" id="3.40.640.10:FF:000046">
    <property type="entry name" value="Cystathionine gamma-lyase"/>
    <property type="match status" value="1"/>
</dbReference>
<keyword evidence="4" id="KW-0456">Lyase</keyword>
<evidence type="ECO:0000256" key="7">
    <source>
        <dbReference type="RuleBase" id="RU362118"/>
    </source>
</evidence>
<keyword evidence="3 6" id="KW-0663">Pyridoxal phosphate</keyword>
<dbReference type="GO" id="GO:0047804">
    <property type="term" value="F:cysteine-S-conjugate beta-lyase activity"/>
    <property type="evidence" value="ECO:0007669"/>
    <property type="project" value="InterPro"/>
</dbReference>
<dbReference type="PIRSF" id="PIRSF001434">
    <property type="entry name" value="CGS"/>
    <property type="match status" value="1"/>
</dbReference>
<reference evidence="9" key="2">
    <citation type="submission" date="2020-09" db="EMBL/GenBank/DDBJ databases">
        <authorList>
            <person name="Sun Q."/>
            <person name="Kim S."/>
        </authorList>
    </citation>
    <scope>NUCLEOTIDE SEQUENCE</scope>
    <source>
        <strain evidence="9">KCTC 32255</strain>
    </source>
</reference>
<keyword evidence="10" id="KW-1185">Reference proteome</keyword>
<evidence type="ECO:0000256" key="1">
    <source>
        <dbReference type="ARBA" id="ARBA00001933"/>
    </source>
</evidence>
<dbReference type="InterPro" id="IPR015422">
    <property type="entry name" value="PyrdxlP-dep_Trfase_small"/>
</dbReference>
<evidence type="ECO:0000313" key="9">
    <source>
        <dbReference type="EMBL" id="GGZ14195.1"/>
    </source>
</evidence>
<feature type="modified residue" description="N6-(pyridoxal phosphate)lysine" evidence="6">
    <location>
        <position position="220"/>
    </location>
</feature>
<evidence type="ECO:0000256" key="8">
    <source>
        <dbReference type="SAM" id="MobiDB-lite"/>
    </source>
</evidence>
<feature type="region of interest" description="Disordered" evidence="8">
    <location>
        <begin position="1"/>
        <end position="25"/>
    </location>
</feature>
<name>A0A918UJ55_9SPHN</name>
<reference evidence="9" key="1">
    <citation type="journal article" date="2014" name="Int. J. Syst. Evol. Microbiol.">
        <title>Complete genome sequence of Corynebacterium casei LMG S-19264T (=DSM 44701T), isolated from a smear-ripened cheese.</title>
        <authorList>
            <consortium name="US DOE Joint Genome Institute (JGI-PGF)"/>
            <person name="Walter F."/>
            <person name="Albersmeier A."/>
            <person name="Kalinowski J."/>
            <person name="Ruckert C."/>
        </authorList>
    </citation>
    <scope>NUCLEOTIDE SEQUENCE</scope>
    <source>
        <strain evidence="9">KCTC 32255</strain>
    </source>
</reference>
<evidence type="ECO:0000256" key="2">
    <source>
        <dbReference type="ARBA" id="ARBA00009077"/>
    </source>
</evidence>
<evidence type="ECO:0000256" key="6">
    <source>
        <dbReference type="PIRSR" id="PIRSR001434-2"/>
    </source>
</evidence>
<dbReference type="SUPFAM" id="SSF53383">
    <property type="entry name" value="PLP-dependent transferases"/>
    <property type="match status" value="1"/>
</dbReference>
<protein>
    <submittedName>
        <fullName evidence="9">Cystathionine beta-lyase</fullName>
    </submittedName>
</protein>
<gene>
    <name evidence="9" type="primary">metC</name>
    <name evidence="9" type="ORF">GCM10011614_31540</name>
</gene>
<dbReference type="PANTHER" id="PTHR43500">
    <property type="entry name" value="CYSTATHIONINE BETA-LYASE-RELATED"/>
    <property type="match status" value="1"/>
</dbReference>
<dbReference type="AlphaFoldDB" id="A0A918UJ55"/>
<dbReference type="PANTHER" id="PTHR43500:SF1">
    <property type="entry name" value="CYSTATHIONINE BETA-LYASE-RELATED"/>
    <property type="match status" value="1"/>
</dbReference>
<dbReference type="Gene3D" id="3.40.640.10">
    <property type="entry name" value="Type I PLP-dependent aspartate aminotransferase-like (Major domain)"/>
    <property type="match status" value="1"/>
</dbReference>
<dbReference type="GO" id="GO:0030170">
    <property type="term" value="F:pyridoxal phosphate binding"/>
    <property type="evidence" value="ECO:0007669"/>
    <property type="project" value="InterPro"/>
</dbReference>
<dbReference type="GO" id="GO:0019450">
    <property type="term" value="P:L-cysteine catabolic process to pyruvate"/>
    <property type="evidence" value="ECO:0007669"/>
    <property type="project" value="TreeGrafter"/>
</dbReference>
<dbReference type="InterPro" id="IPR015421">
    <property type="entry name" value="PyrdxlP-dep_Trfase_major"/>
</dbReference>
<evidence type="ECO:0000256" key="4">
    <source>
        <dbReference type="ARBA" id="ARBA00023239"/>
    </source>
</evidence>
<dbReference type="NCBIfam" id="TIGR01324">
    <property type="entry name" value="cysta_beta_ly_B"/>
    <property type="match status" value="1"/>
</dbReference>
<comment type="catalytic activity">
    <reaction evidence="5">
        <text>L,L-cystathionine + H2O = L-homocysteine + pyruvate + NH4(+)</text>
        <dbReference type="Rhea" id="RHEA:13965"/>
        <dbReference type="ChEBI" id="CHEBI:15361"/>
        <dbReference type="ChEBI" id="CHEBI:15377"/>
        <dbReference type="ChEBI" id="CHEBI:28938"/>
        <dbReference type="ChEBI" id="CHEBI:58161"/>
        <dbReference type="ChEBI" id="CHEBI:58199"/>
    </reaction>
</comment>
<feature type="compositionally biased region" description="Basic and acidic residues" evidence="8">
    <location>
        <begin position="1"/>
        <end position="17"/>
    </location>
</feature>
<comment type="similarity">
    <text evidence="2 7">Belongs to the trans-sulfuration enzymes family.</text>
</comment>